<dbReference type="Proteomes" id="UP001468798">
    <property type="component" value="Unassembled WGS sequence"/>
</dbReference>
<accession>A0ABU9NUE9</accession>
<keyword evidence="2" id="KW-1185">Reference proteome</keyword>
<feature type="non-terminal residue" evidence="1">
    <location>
        <position position="222"/>
    </location>
</feature>
<proteinExistence type="predicted"/>
<evidence type="ECO:0000313" key="2">
    <source>
        <dbReference type="Proteomes" id="UP001468798"/>
    </source>
</evidence>
<dbReference type="EMBL" id="JBCGDP010000068">
    <property type="protein sequence ID" value="MEM0578814.1"/>
    <property type="molecule type" value="Genomic_DNA"/>
</dbReference>
<protein>
    <submittedName>
        <fullName evidence="1">Ig-like domain-containing protein</fullName>
    </submittedName>
</protein>
<dbReference type="Pfam" id="PF17963">
    <property type="entry name" value="Big_9"/>
    <property type="match status" value="1"/>
</dbReference>
<gene>
    <name evidence="1" type="ORF">WFZ86_20120</name>
</gene>
<dbReference type="Gene3D" id="2.60.40.2810">
    <property type="match status" value="1"/>
</dbReference>
<name>A0ABU9NUE9_9FLAO</name>
<organism evidence="1 2">
    <name type="scientific">Flavobacterium polysaccharolyticum</name>
    <dbReference type="NCBI Taxonomy" id="3133148"/>
    <lineage>
        <taxon>Bacteria</taxon>
        <taxon>Pseudomonadati</taxon>
        <taxon>Bacteroidota</taxon>
        <taxon>Flavobacteriia</taxon>
        <taxon>Flavobacteriales</taxon>
        <taxon>Flavobacteriaceae</taxon>
        <taxon>Flavobacterium</taxon>
    </lineage>
</organism>
<reference evidence="1 2" key="1">
    <citation type="submission" date="2024-03" db="EMBL/GenBank/DDBJ databases">
        <title>Two novel species of the genus Flavobacterium exhibiting potentially degradation of complex polysaccharides.</title>
        <authorList>
            <person name="Lian X."/>
        </authorList>
    </citation>
    <scope>NUCLEOTIDE SEQUENCE [LARGE SCALE GENOMIC DNA]</scope>
    <source>
        <strain evidence="1 2">N6</strain>
    </source>
</reference>
<sequence length="222" mass="22342">SIPYVITDGNGGTATANALITVTPVNDAPVAVDDTYTVAEEGTVTLTPLTGDSDVDGDVLSITSINGTTLTPGIAQVIAVTNGTVNVTAAGVITFTPAANFNSTTPVSIPYVITDGNGGTATANALITVTVVTPVIVATNDDYSNQPIDSSKGTVLDILANDRLNNGTVSASQVVITIVDATGITGVTVDAQGRITIPVGIPVGDYILTYSICDVDNLNNCA</sequence>
<feature type="non-terminal residue" evidence="1">
    <location>
        <position position="1"/>
    </location>
</feature>
<comment type="caution">
    <text evidence="1">The sequence shown here is derived from an EMBL/GenBank/DDBJ whole genome shotgun (WGS) entry which is preliminary data.</text>
</comment>
<dbReference type="RefSeq" id="WP_342693612.1">
    <property type="nucleotide sequence ID" value="NZ_JBCGDP010000068.1"/>
</dbReference>
<evidence type="ECO:0000313" key="1">
    <source>
        <dbReference type="EMBL" id="MEM0578814.1"/>
    </source>
</evidence>